<dbReference type="PANTHER" id="PTHR33606:SF3">
    <property type="entry name" value="PROTEIN YCII"/>
    <property type="match status" value="1"/>
</dbReference>
<dbReference type="PANTHER" id="PTHR33606">
    <property type="entry name" value="PROTEIN YCII"/>
    <property type="match status" value="1"/>
</dbReference>
<keyword evidence="3" id="KW-1185">Reference proteome</keyword>
<dbReference type="OrthoDB" id="5519740at2759"/>
<feature type="domain" description="YCII-related" evidence="1">
    <location>
        <begin position="42"/>
        <end position="127"/>
    </location>
</feature>
<dbReference type="Pfam" id="PF03795">
    <property type="entry name" value="YCII"/>
    <property type="match status" value="1"/>
</dbReference>
<comment type="caution">
    <text evidence="2">The sequence shown here is derived from an EMBL/GenBank/DDBJ whole genome shotgun (WGS) entry which is preliminary data.</text>
</comment>
<dbReference type="Gene3D" id="3.30.70.1060">
    <property type="entry name" value="Dimeric alpha+beta barrel"/>
    <property type="match status" value="1"/>
</dbReference>
<evidence type="ECO:0000259" key="1">
    <source>
        <dbReference type="Pfam" id="PF03795"/>
    </source>
</evidence>
<dbReference type="STRING" id="857340.A0A086T6W2"/>
<protein>
    <recommendedName>
        <fullName evidence="1">YCII-related domain-containing protein</fullName>
    </recommendedName>
</protein>
<evidence type="ECO:0000313" key="2">
    <source>
        <dbReference type="EMBL" id="KFH45094.1"/>
    </source>
</evidence>
<sequence>MATRLVTKPLFTASTLVPRSSFHRAMASSTAAAAATGRKYDFLVIAPDKPDARERRLAARGDHFNGIVPKVKSGEWKVGGALLNDVPKDDEVSSLDFFGSTLVIEATSKEEVLEALKNDPYGRADVWDFDKVGPIFTPPSSLGASADFAGANLPVPPGMEDIGHHLSYGSKR</sequence>
<dbReference type="InterPro" id="IPR051807">
    <property type="entry name" value="Sec-metab_biosynth-assoc"/>
</dbReference>
<name>A0A086T6W2_HAPC1</name>
<proteinExistence type="predicted"/>
<dbReference type="HOGENOM" id="CLU_110355_2_0_1"/>
<dbReference type="AlphaFoldDB" id="A0A086T6W2"/>
<dbReference type="InterPro" id="IPR011008">
    <property type="entry name" value="Dimeric_a/b-barrel"/>
</dbReference>
<dbReference type="InterPro" id="IPR005545">
    <property type="entry name" value="YCII"/>
</dbReference>
<reference evidence="3" key="1">
    <citation type="journal article" date="2014" name="Genome Announc.">
        <title>Genome sequence and annotation of Acremonium chrysogenum, producer of the beta-lactam antibiotic cephalosporin C.</title>
        <authorList>
            <person name="Terfehr D."/>
            <person name="Dahlmann T.A."/>
            <person name="Specht T."/>
            <person name="Zadra I."/>
            <person name="Kuernsteiner H."/>
            <person name="Kueck U."/>
        </authorList>
    </citation>
    <scope>NUCLEOTIDE SEQUENCE [LARGE SCALE GENOMIC DNA]</scope>
    <source>
        <strain evidence="3">ATCC 11550 / CBS 779.69 / DSM 880 / IAM 14645 / JCM 23072 / IMI 49137</strain>
    </source>
</reference>
<organism evidence="2 3">
    <name type="scientific">Hapsidospora chrysogenum (strain ATCC 11550 / CBS 779.69 / DSM 880 / IAM 14645 / JCM 23072 / IMI 49137)</name>
    <name type="common">Acremonium chrysogenum</name>
    <dbReference type="NCBI Taxonomy" id="857340"/>
    <lineage>
        <taxon>Eukaryota</taxon>
        <taxon>Fungi</taxon>
        <taxon>Dikarya</taxon>
        <taxon>Ascomycota</taxon>
        <taxon>Pezizomycotina</taxon>
        <taxon>Sordariomycetes</taxon>
        <taxon>Hypocreomycetidae</taxon>
        <taxon>Hypocreales</taxon>
        <taxon>Bionectriaceae</taxon>
        <taxon>Hapsidospora</taxon>
    </lineage>
</organism>
<evidence type="ECO:0000313" key="3">
    <source>
        <dbReference type="Proteomes" id="UP000029964"/>
    </source>
</evidence>
<dbReference type="SUPFAM" id="SSF54909">
    <property type="entry name" value="Dimeric alpha+beta barrel"/>
    <property type="match status" value="1"/>
</dbReference>
<accession>A0A086T6W2</accession>
<gene>
    <name evidence="2" type="ORF">ACRE_041290</name>
</gene>
<dbReference type="EMBL" id="JPKY01000038">
    <property type="protein sequence ID" value="KFH45094.1"/>
    <property type="molecule type" value="Genomic_DNA"/>
</dbReference>
<dbReference type="Proteomes" id="UP000029964">
    <property type="component" value="Unassembled WGS sequence"/>
</dbReference>